<name>A0A375BHN3_9BURK</name>
<dbReference type="Proteomes" id="UP000256780">
    <property type="component" value="Chromosome CBM2587_a"/>
</dbReference>
<dbReference type="EMBL" id="OFSQ01000004">
    <property type="protein sequence ID" value="SOY45520.1"/>
    <property type="molecule type" value="Genomic_DNA"/>
</dbReference>
<feature type="region of interest" description="Disordered" evidence="1">
    <location>
        <begin position="24"/>
        <end position="88"/>
    </location>
</feature>
<evidence type="ECO:0000256" key="1">
    <source>
        <dbReference type="SAM" id="MobiDB-lite"/>
    </source>
</evidence>
<protein>
    <submittedName>
        <fullName evidence="2">Uncharacterized protein</fullName>
    </submittedName>
</protein>
<accession>A0A375BHN3</accession>
<comment type="caution">
    <text evidence="2">The sequence shown here is derived from an EMBL/GenBank/DDBJ whole genome shotgun (WGS) entry which is preliminary data.</text>
</comment>
<sequence>MALCCLPGGSDGQDTHCHLTVITSLIRPPSPQPSPASGRGSTRADIAKPEESDAAEGLLPSPACGRGAGGEGPAHQRSQGPAPRCTST</sequence>
<proteinExistence type="predicted"/>
<gene>
    <name evidence="2" type="ORF">CBM2587_A120121</name>
</gene>
<evidence type="ECO:0000313" key="2">
    <source>
        <dbReference type="EMBL" id="SOY45520.1"/>
    </source>
</evidence>
<dbReference type="AlphaFoldDB" id="A0A375BHN3"/>
<reference evidence="2" key="1">
    <citation type="submission" date="2018-01" db="EMBL/GenBank/DDBJ databases">
        <authorList>
            <person name="Clerissi C."/>
        </authorList>
    </citation>
    <scope>NUCLEOTIDE SEQUENCE</scope>
    <source>
        <strain evidence="2">Cupriavidus sp. LMG 19464</strain>
    </source>
</reference>
<organism evidence="2">
    <name type="scientific">Cupriavidus taiwanensis</name>
    <dbReference type="NCBI Taxonomy" id="164546"/>
    <lineage>
        <taxon>Bacteria</taxon>
        <taxon>Pseudomonadati</taxon>
        <taxon>Pseudomonadota</taxon>
        <taxon>Betaproteobacteria</taxon>
        <taxon>Burkholderiales</taxon>
        <taxon>Burkholderiaceae</taxon>
        <taxon>Cupriavidus</taxon>
    </lineage>
</organism>